<dbReference type="Proteomes" id="UP001164746">
    <property type="component" value="Chromosome 15"/>
</dbReference>
<accession>A0ABY7FZJ4</accession>
<evidence type="ECO:0000313" key="1">
    <source>
        <dbReference type="EMBL" id="WAR27607.1"/>
    </source>
</evidence>
<name>A0ABY7FZJ4_MYAAR</name>
<keyword evidence="2" id="KW-1185">Reference proteome</keyword>
<organism evidence="1 2">
    <name type="scientific">Mya arenaria</name>
    <name type="common">Soft-shell clam</name>
    <dbReference type="NCBI Taxonomy" id="6604"/>
    <lineage>
        <taxon>Eukaryota</taxon>
        <taxon>Metazoa</taxon>
        <taxon>Spiralia</taxon>
        <taxon>Lophotrochozoa</taxon>
        <taxon>Mollusca</taxon>
        <taxon>Bivalvia</taxon>
        <taxon>Autobranchia</taxon>
        <taxon>Heteroconchia</taxon>
        <taxon>Euheterodonta</taxon>
        <taxon>Imparidentia</taxon>
        <taxon>Neoheterodontei</taxon>
        <taxon>Myida</taxon>
        <taxon>Myoidea</taxon>
        <taxon>Myidae</taxon>
        <taxon>Mya</taxon>
    </lineage>
</organism>
<protein>
    <submittedName>
        <fullName evidence="1">Uncharacterized protein</fullName>
    </submittedName>
</protein>
<sequence>MCLLIVSLFNHCVGRFISFRTSVNLTYCTMGHKIIIVMVALSTLPLVTGQLPDKPKLMECKSCNDCDDYLPDGSAVECSGSCFTYKVYKKGCLTSGGITMKWDQEGCYNMDVSSYIGEIG</sequence>
<reference evidence="1" key="1">
    <citation type="submission" date="2022-11" db="EMBL/GenBank/DDBJ databases">
        <title>Centuries of genome instability and evolution in soft-shell clam transmissible cancer (bioRxiv).</title>
        <authorList>
            <person name="Hart S.F.M."/>
            <person name="Yonemitsu M.A."/>
            <person name="Giersch R.M."/>
            <person name="Beal B.F."/>
            <person name="Arriagada G."/>
            <person name="Davis B.W."/>
            <person name="Ostrander E.A."/>
            <person name="Goff S.P."/>
            <person name="Metzger M.J."/>
        </authorList>
    </citation>
    <scope>NUCLEOTIDE SEQUENCE</scope>
    <source>
        <strain evidence="1">MELC-2E11</strain>
        <tissue evidence="1">Siphon/mantle</tissue>
    </source>
</reference>
<proteinExistence type="predicted"/>
<dbReference type="EMBL" id="CP111026">
    <property type="protein sequence ID" value="WAR27607.1"/>
    <property type="molecule type" value="Genomic_DNA"/>
</dbReference>
<gene>
    <name evidence="1" type="ORF">MAR_013311</name>
</gene>
<evidence type="ECO:0000313" key="2">
    <source>
        <dbReference type="Proteomes" id="UP001164746"/>
    </source>
</evidence>